<dbReference type="SUPFAM" id="SSF56954">
    <property type="entry name" value="Outer membrane efflux proteins (OEP)"/>
    <property type="match status" value="1"/>
</dbReference>
<dbReference type="PANTHER" id="PTHR30203:SF24">
    <property type="entry name" value="BLR4935 PROTEIN"/>
    <property type="match status" value="1"/>
</dbReference>
<proteinExistence type="inferred from homology"/>
<evidence type="ECO:0000313" key="3">
    <source>
        <dbReference type="EMBL" id="SHF23183.1"/>
    </source>
</evidence>
<dbReference type="Gene3D" id="1.20.1600.10">
    <property type="entry name" value="Outer membrane efflux proteins (OEP)"/>
    <property type="match status" value="1"/>
</dbReference>
<dbReference type="STRING" id="1194090.SAMN05443144_106177"/>
<dbReference type="GO" id="GO:0015562">
    <property type="term" value="F:efflux transmembrane transporter activity"/>
    <property type="evidence" value="ECO:0007669"/>
    <property type="project" value="InterPro"/>
</dbReference>
<name>A0A1M4ZYQ4_9BACT</name>
<evidence type="ECO:0000313" key="4">
    <source>
        <dbReference type="Proteomes" id="UP000184041"/>
    </source>
</evidence>
<keyword evidence="2" id="KW-0175">Coiled coil</keyword>
<protein>
    <submittedName>
        <fullName evidence="3">Outer membrane protein TolC</fullName>
    </submittedName>
</protein>
<dbReference type="EMBL" id="FQUS01000006">
    <property type="protein sequence ID" value="SHF23183.1"/>
    <property type="molecule type" value="Genomic_DNA"/>
</dbReference>
<dbReference type="RefSeq" id="WP_084088114.1">
    <property type="nucleotide sequence ID" value="NZ_FQUS01000006.1"/>
</dbReference>
<dbReference type="AlphaFoldDB" id="A0A1M4ZYQ4"/>
<evidence type="ECO:0000256" key="1">
    <source>
        <dbReference type="ARBA" id="ARBA00007613"/>
    </source>
</evidence>
<accession>A0A1M4ZYQ4</accession>
<feature type="coiled-coil region" evidence="2">
    <location>
        <begin position="303"/>
        <end position="339"/>
    </location>
</feature>
<dbReference type="PANTHER" id="PTHR30203">
    <property type="entry name" value="OUTER MEMBRANE CATION EFFLUX PROTEIN"/>
    <property type="match status" value="1"/>
</dbReference>
<dbReference type="Proteomes" id="UP000184041">
    <property type="component" value="Unassembled WGS sequence"/>
</dbReference>
<sequence>MNRYIRWTLLLVIFPVTVHSQSTSISLDEAVELFKQNSLQQELARYDRLRKQGEAIRYKSYPNPEVSINREQLNAGTIDYRETTYMLSQPVELLGQPFLRSRSASKSREAAELQFEYNRLQLLAQVKVLYAEYWQLSQKREIYSQALEVIRKARESARERQAEGTFSGLQVQRFNVELSRYKKQRDEVKLDLRQTGNRLASYLFAGENPETEFQLSDSLTVTPVALQEEAIIRYALANRADLKALKQRSEASKLRYKVEKRDRLPDLNIDVGYKQQSDGAEGFVIGGSVKVPIFDRNRGNVTMRKAEARSRETEITLKNQQVRNQVETAYERVELILEQWRSMQEDDLQASMLEAARAAYQEGRYSLVELLDATRAYVDGQTMIYETIAEYNQALFGLDAKTAGQISNAQNN</sequence>
<comment type="similarity">
    <text evidence="1">Belongs to the outer membrane factor (OMF) (TC 1.B.17) family.</text>
</comment>
<dbReference type="InterPro" id="IPR010131">
    <property type="entry name" value="MdtP/NodT-like"/>
</dbReference>
<evidence type="ECO:0000256" key="2">
    <source>
        <dbReference type="SAM" id="Coils"/>
    </source>
</evidence>
<reference evidence="3 4" key="1">
    <citation type="submission" date="2016-11" db="EMBL/GenBank/DDBJ databases">
        <authorList>
            <person name="Jaros S."/>
            <person name="Januszkiewicz K."/>
            <person name="Wedrychowicz H."/>
        </authorList>
    </citation>
    <scope>NUCLEOTIDE SEQUENCE [LARGE SCALE GENOMIC DNA]</scope>
    <source>
        <strain evidence="3 4">DSM 21986</strain>
    </source>
</reference>
<organism evidence="3 4">
    <name type="scientific">Fodinibius roseus</name>
    <dbReference type="NCBI Taxonomy" id="1194090"/>
    <lineage>
        <taxon>Bacteria</taxon>
        <taxon>Pseudomonadati</taxon>
        <taxon>Balneolota</taxon>
        <taxon>Balneolia</taxon>
        <taxon>Balneolales</taxon>
        <taxon>Balneolaceae</taxon>
        <taxon>Fodinibius</taxon>
    </lineage>
</organism>
<gene>
    <name evidence="3" type="ORF">SAMN05443144_106177</name>
</gene>
<dbReference type="InterPro" id="IPR003423">
    <property type="entry name" value="OMP_efflux"/>
</dbReference>
<dbReference type="Pfam" id="PF02321">
    <property type="entry name" value="OEP"/>
    <property type="match status" value="2"/>
</dbReference>
<dbReference type="OrthoDB" id="9791261at2"/>
<keyword evidence="4" id="KW-1185">Reference proteome</keyword>